<dbReference type="eggNOG" id="ENOG502QQBA">
    <property type="taxonomic scope" value="Eukaryota"/>
</dbReference>
<dbReference type="Gene3D" id="3.30.9.10">
    <property type="entry name" value="D-Amino Acid Oxidase, subunit A, domain 2"/>
    <property type="match status" value="1"/>
</dbReference>
<keyword evidence="1" id="KW-1133">Transmembrane helix</keyword>
<dbReference type="GO" id="GO:0005737">
    <property type="term" value="C:cytoplasm"/>
    <property type="evidence" value="ECO:0000318"/>
    <property type="project" value="GO_Central"/>
</dbReference>
<accession>D8R2A4</accession>
<dbReference type="EMBL" id="GL377570">
    <property type="protein sequence ID" value="EFJ33689.1"/>
    <property type="molecule type" value="Genomic_DNA"/>
</dbReference>
<gene>
    <name evidence="3" type="ORF">SELMODRAFT_406415</name>
</gene>
<evidence type="ECO:0000259" key="2">
    <source>
        <dbReference type="Pfam" id="PF01266"/>
    </source>
</evidence>
<dbReference type="HOGENOM" id="CLU_390508_0_0_1"/>
<feature type="transmembrane region" description="Helical" evidence="1">
    <location>
        <begin position="16"/>
        <end position="33"/>
    </location>
</feature>
<keyword evidence="1" id="KW-0812">Transmembrane</keyword>
<dbReference type="PANTHER" id="PTHR13847">
    <property type="entry name" value="SARCOSINE DEHYDROGENASE-RELATED"/>
    <property type="match status" value="1"/>
</dbReference>
<dbReference type="Gramene" id="EFJ33689">
    <property type="protein sequence ID" value="EFJ33689"/>
    <property type="gene ID" value="SELMODRAFT_406415"/>
</dbReference>
<proteinExistence type="predicted"/>
<dbReference type="InterPro" id="IPR006076">
    <property type="entry name" value="FAD-dep_OxRdtase"/>
</dbReference>
<dbReference type="PANTHER" id="PTHR13847:SF261">
    <property type="entry name" value="FAD-DEPENDENT OXIDOREDUCTASE FAMILY PROTEIN"/>
    <property type="match status" value="1"/>
</dbReference>
<dbReference type="Proteomes" id="UP000001514">
    <property type="component" value="Unassembled WGS sequence"/>
</dbReference>
<dbReference type="Pfam" id="PF01266">
    <property type="entry name" value="DAO"/>
    <property type="match status" value="1"/>
</dbReference>
<keyword evidence="1" id="KW-0472">Membrane</keyword>
<name>D8R2A4_SELML</name>
<protein>
    <recommendedName>
        <fullName evidence="2">FAD dependent oxidoreductase domain-containing protein</fullName>
    </recommendedName>
</protein>
<organism evidence="4">
    <name type="scientific">Selaginella moellendorffii</name>
    <name type="common">Spikemoss</name>
    <dbReference type="NCBI Taxonomy" id="88036"/>
    <lineage>
        <taxon>Eukaryota</taxon>
        <taxon>Viridiplantae</taxon>
        <taxon>Streptophyta</taxon>
        <taxon>Embryophyta</taxon>
        <taxon>Tracheophyta</taxon>
        <taxon>Lycopodiopsida</taxon>
        <taxon>Selaginellales</taxon>
        <taxon>Selaginellaceae</taxon>
        <taxon>Selaginella</taxon>
    </lineage>
</organism>
<dbReference type="STRING" id="88036.D8R2A4"/>
<evidence type="ECO:0000256" key="1">
    <source>
        <dbReference type="SAM" id="Phobius"/>
    </source>
</evidence>
<sequence>MAETKCINAPPRMRRYAVAGAGFAGVSVAWHLLQFTNPSVSVSVELFDERGIAAGASGASGGLLHPFSPTGKLLWKGAEGFRASLDLVAVAESMVPEDDEPISWKRGILRPALCEKHTRNFRKNVDCSNGSAGAPRILTAREARELLPGLSMQDDLLALHIRAGINVDPKRYLEALWKACLSFANSARVSGCPGTKASLHKRRIASICDLSDYDAVVLCLGAQALLLPELQGKLPLTPCRGVVAKMELPEKRSEQFNGTAPSVLSRSWLAFQGKRRLLLGATKEAFISPSPRAQDLSALEELYQKARQLYPGISQWEVTGLREGVRALPPRYGDLGAIPLVGSLDGDVRTLESPVRNGKCRPPRLWIFGGLGSRGLVYHAWLGSKVAQAVVLENQERKLHSWMKWDFTGKSTSVFAAAKFLSTCNAAEKPVTRRIAFVNTARAMANPERAVIAAIQAACDRDGDSEELALLKSWTRFYESLVCVWCLHARLFTALSDWMNVIRHHKIQNFMIAQGLGQIRSCYSCTTLEAEVTKMVTLECITDELRSFCSKQLAAVIEDHDVDRAHDLLAEVAEDHNMIRIGWNAEVAVLVALKLKKLDIRYGSGLSVRAGYDGLSYYCVTMSFGELSSTLRVIDNTLAKITGFSIRQKSDACCCCEEEGYSDWVQCDVACYGTTGAVSSMIPVASCWQSKAASTSSDTRVRVLQES</sequence>
<dbReference type="SUPFAM" id="SSF51905">
    <property type="entry name" value="FAD/NAD(P)-binding domain"/>
    <property type="match status" value="1"/>
</dbReference>
<dbReference type="Gene3D" id="3.50.50.60">
    <property type="entry name" value="FAD/NAD(P)-binding domain"/>
    <property type="match status" value="1"/>
</dbReference>
<dbReference type="KEGG" id="smo:SELMODRAFT_406415"/>
<evidence type="ECO:0000313" key="3">
    <source>
        <dbReference type="EMBL" id="EFJ33689.1"/>
    </source>
</evidence>
<evidence type="ECO:0000313" key="4">
    <source>
        <dbReference type="Proteomes" id="UP000001514"/>
    </source>
</evidence>
<dbReference type="InParanoid" id="D8R2A4"/>
<dbReference type="InterPro" id="IPR036188">
    <property type="entry name" value="FAD/NAD-bd_sf"/>
</dbReference>
<keyword evidence="4" id="KW-1185">Reference proteome</keyword>
<dbReference type="AlphaFoldDB" id="D8R2A4"/>
<reference evidence="3 4" key="1">
    <citation type="journal article" date="2011" name="Science">
        <title>The Selaginella genome identifies genetic changes associated with the evolution of vascular plants.</title>
        <authorList>
            <person name="Banks J.A."/>
            <person name="Nishiyama T."/>
            <person name="Hasebe M."/>
            <person name="Bowman J.L."/>
            <person name="Gribskov M."/>
            <person name="dePamphilis C."/>
            <person name="Albert V.A."/>
            <person name="Aono N."/>
            <person name="Aoyama T."/>
            <person name="Ambrose B.A."/>
            <person name="Ashton N.W."/>
            <person name="Axtell M.J."/>
            <person name="Barker E."/>
            <person name="Barker M.S."/>
            <person name="Bennetzen J.L."/>
            <person name="Bonawitz N.D."/>
            <person name="Chapple C."/>
            <person name="Cheng C."/>
            <person name="Correa L.G."/>
            <person name="Dacre M."/>
            <person name="DeBarry J."/>
            <person name="Dreyer I."/>
            <person name="Elias M."/>
            <person name="Engstrom E.M."/>
            <person name="Estelle M."/>
            <person name="Feng L."/>
            <person name="Finet C."/>
            <person name="Floyd S.K."/>
            <person name="Frommer W.B."/>
            <person name="Fujita T."/>
            <person name="Gramzow L."/>
            <person name="Gutensohn M."/>
            <person name="Harholt J."/>
            <person name="Hattori M."/>
            <person name="Heyl A."/>
            <person name="Hirai T."/>
            <person name="Hiwatashi Y."/>
            <person name="Ishikawa M."/>
            <person name="Iwata M."/>
            <person name="Karol K.G."/>
            <person name="Koehler B."/>
            <person name="Kolukisaoglu U."/>
            <person name="Kubo M."/>
            <person name="Kurata T."/>
            <person name="Lalonde S."/>
            <person name="Li K."/>
            <person name="Li Y."/>
            <person name="Litt A."/>
            <person name="Lyons E."/>
            <person name="Manning G."/>
            <person name="Maruyama T."/>
            <person name="Michael T.P."/>
            <person name="Mikami K."/>
            <person name="Miyazaki S."/>
            <person name="Morinaga S."/>
            <person name="Murata T."/>
            <person name="Mueller-Roeber B."/>
            <person name="Nelson D.R."/>
            <person name="Obara M."/>
            <person name="Oguri Y."/>
            <person name="Olmstead R.G."/>
            <person name="Onodera N."/>
            <person name="Petersen B.L."/>
            <person name="Pils B."/>
            <person name="Prigge M."/>
            <person name="Rensing S.A."/>
            <person name="Riano-Pachon D.M."/>
            <person name="Roberts A.W."/>
            <person name="Sato Y."/>
            <person name="Scheller H.V."/>
            <person name="Schulz B."/>
            <person name="Schulz C."/>
            <person name="Shakirov E.V."/>
            <person name="Shibagaki N."/>
            <person name="Shinohara N."/>
            <person name="Shippen D.E."/>
            <person name="Soerensen I."/>
            <person name="Sotooka R."/>
            <person name="Sugimoto N."/>
            <person name="Sugita M."/>
            <person name="Sumikawa N."/>
            <person name="Tanurdzic M."/>
            <person name="Theissen G."/>
            <person name="Ulvskov P."/>
            <person name="Wakazuki S."/>
            <person name="Weng J.K."/>
            <person name="Willats W.W."/>
            <person name="Wipf D."/>
            <person name="Wolf P.G."/>
            <person name="Yang L."/>
            <person name="Zimmer A.D."/>
            <person name="Zhu Q."/>
            <person name="Mitros T."/>
            <person name="Hellsten U."/>
            <person name="Loque D."/>
            <person name="Otillar R."/>
            <person name="Salamov A."/>
            <person name="Schmutz J."/>
            <person name="Shapiro H."/>
            <person name="Lindquist E."/>
            <person name="Lucas S."/>
            <person name="Rokhsar D."/>
            <person name="Grigoriev I.V."/>
        </authorList>
    </citation>
    <scope>NUCLEOTIDE SEQUENCE [LARGE SCALE GENOMIC DNA]</scope>
</reference>
<feature type="domain" description="FAD dependent oxidoreductase" evidence="2">
    <location>
        <begin position="16"/>
        <end position="388"/>
    </location>
</feature>
<dbReference type="FunCoup" id="D8R2A4">
    <property type="interactions" value="111"/>
</dbReference>